<evidence type="ECO:0008006" key="7">
    <source>
        <dbReference type="Google" id="ProtNLM"/>
    </source>
</evidence>
<evidence type="ECO:0000259" key="3">
    <source>
        <dbReference type="PROSITE" id="PS50883"/>
    </source>
</evidence>
<dbReference type="InterPro" id="IPR035965">
    <property type="entry name" value="PAS-like_dom_sf"/>
</dbReference>
<dbReference type="InterPro" id="IPR000160">
    <property type="entry name" value="GGDEF_dom"/>
</dbReference>
<evidence type="ECO:0000259" key="2">
    <source>
        <dbReference type="PROSITE" id="PS50110"/>
    </source>
</evidence>
<dbReference type="Pfam" id="PF00563">
    <property type="entry name" value="EAL"/>
    <property type="match status" value="1"/>
</dbReference>
<dbReference type="SUPFAM" id="SSF52172">
    <property type="entry name" value="CheY-like"/>
    <property type="match status" value="1"/>
</dbReference>
<dbReference type="InterPro" id="IPR011006">
    <property type="entry name" value="CheY-like_superfamily"/>
</dbReference>
<dbReference type="Pfam" id="PF00072">
    <property type="entry name" value="Response_reg"/>
    <property type="match status" value="1"/>
</dbReference>
<sequence length="697" mass="78110">MTKQHPLVIVCDPEDSNIAFYTEVVQALGAHCLATTAGGNVMNLVVSHQPALVILDSQMDEPDGYQLLNLLKSGKKSKHIPVLFVAGNLSERKMCLYREMFELIEVIAKPVNEAQLQGYLQHYIKQYGYRSEIDALYSEEKADPIANTEEGILALDRAGKIVFANYAAEQILKASSVELTGVYVESLFEEPCKRAKSRWSEHPISRVTAGDQILQVDKSSLWRRDGEAITAKFAAVPFSSDNGIKLLFAFRQLKDTRESKDKIAMLSQVDHLTGLPMRAAIEEHVDRSVLKAGITGFYFAVLSVDLDHFRYINESLGHDRGDRLLKAVADRVFSLVRRDDQVARMEGDEFVVVLSHIDLPENAGMVAKKIIERIREPFLIDGHEVFTGCSIGVSVYPSCGDDAKTLLKNADAALSRAKAIGRNNYQYYTVEMNKLRVEQMQMEFELHQALEQKQWRIQYLPVTSRENSDVVACEVKLSWVHPTRGEILLESFLPQAEEAGLAPIIFRWLWRQALDRFDQLPEESKAKVRLILPISPAILLQDGGVDWVISSIAKVGLNSDQIFIELPESYYTVRHSLHGEVLNELCRNGFNLILDSFGTGFAPLNLLKEVPYTFIKLSDSFVATCELSKTDQAIIKGVVEMVHQLGIQVLATSVNSEAQQNFLNAVGCDWLSGDAIDRDLEQTPQKLDDMGIFVFPG</sequence>
<dbReference type="AlphaFoldDB" id="A0A2K9LQH9"/>
<dbReference type="SUPFAM" id="SSF141868">
    <property type="entry name" value="EAL domain-like"/>
    <property type="match status" value="1"/>
</dbReference>
<name>A0A2K9LQH9_9GAMM</name>
<dbReference type="InterPro" id="IPR052155">
    <property type="entry name" value="Biofilm_reg_signaling"/>
</dbReference>
<dbReference type="KEGG" id="kak:Kalk_19570"/>
<dbReference type="InterPro" id="IPR001789">
    <property type="entry name" value="Sig_transdc_resp-reg_receiver"/>
</dbReference>
<proteinExistence type="predicted"/>
<dbReference type="GO" id="GO:0000160">
    <property type="term" value="P:phosphorelay signal transduction system"/>
    <property type="evidence" value="ECO:0007669"/>
    <property type="project" value="InterPro"/>
</dbReference>
<dbReference type="SMART" id="SM00052">
    <property type="entry name" value="EAL"/>
    <property type="match status" value="1"/>
</dbReference>
<keyword evidence="6" id="KW-1185">Reference proteome</keyword>
<dbReference type="Gene3D" id="3.30.70.270">
    <property type="match status" value="1"/>
</dbReference>
<protein>
    <recommendedName>
        <fullName evidence="7">Two-component system response regulator</fullName>
    </recommendedName>
</protein>
<dbReference type="SMART" id="SM00267">
    <property type="entry name" value="GGDEF"/>
    <property type="match status" value="1"/>
</dbReference>
<dbReference type="PROSITE" id="PS50883">
    <property type="entry name" value="EAL"/>
    <property type="match status" value="1"/>
</dbReference>
<dbReference type="Proteomes" id="UP000235116">
    <property type="component" value="Chromosome"/>
</dbReference>
<keyword evidence="1" id="KW-0597">Phosphoprotein</keyword>
<evidence type="ECO:0000259" key="4">
    <source>
        <dbReference type="PROSITE" id="PS50887"/>
    </source>
</evidence>
<dbReference type="NCBIfam" id="TIGR00254">
    <property type="entry name" value="GGDEF"/>
    <property type="match status" value="1"/>
</dbReference>
<dbReference type="RefSeq" id="WP_101895864.1">
    <property type="nucleotide sequence ID" value="NZ_CP022684.1"/>
</dbReference>
<feature type="domain" description="EAL" evidence="3">
    <location>
        <begin position="439"/>
        <end position="693"/>
    </location>
</feature>
<evidence type="ECO:0000313" key="6">
    <source>
        <dbReference type="Proteomes" id="UP000235116"/>
    </source>
</evidence>
<dbReference type="Pfam" id="PF00990">
    <property type="entry name" value="GGDEF"/>
    <property type="match status" value="1"/>
</dbReference>
<dbReference type="InterPro" id="IPR001633">
    <property type="entry name" value="EAL_dom"/>
</dbReference>
<evidence type="ECO:0000256" key="1">
    <source>
        <dbReference type="PROSITE-ProRule" id="PRU00169"/>
    </source>
</evidence>
<feature type="domain" description="GGDEF" evidence="4">
    <location>
        <begin position="297"/>
        <end position="430"/>
    </location>
</feature>
<gene>
    <name evidence="5" type="ORF">Kalk_19570</name>
</gene>
<evidence type="ECO:0000313" key="5">
    <source>
        <dbReference type="EMBL" id="AUM14490.1"/>
    </source>
</evidence>
<dbReference type="PANTHER" id="PTHR44757:SF2">
    <property type="entry name" value="BIOFILM ARCHITECTURE MAINTENANCE PROTEIN MBAA"/>
    <property type="match status" value="1"/>
</dbReference>
<reference evidence="6" key="1">
    <citation type="submission" date="2017-08" db="EMBL/GenBank/DDBJ databases">
        <title>Direct submision.</title>
        <authorList>
            <person name="Kim S.-J."/>
            <person name="Rhee S.-K."/>
        </authorList>
    </citation>
    <scope>NUCLEOTIDE SEQUENCE [LARGE SCALE GENOMIC DNA]</scope>
    <source>
        <strain evidence="6">GI5</strain>
    </source>
</reference>
<dbReference type="OrthoDB" id="7051979at2"/>
<feature type="modified residue" description="4-aspartylphosphate" evidence="1">
    <location>
        <position position="56"/>
    </location>
</feature>
<dbReference type="Gene3D" id="3.30.450.20">
    <property type="entry name" value="PAS domain"/>
    <property type="match status" value="1"/>
</dbReference>
<dbReference type="SUPFAM" id="SSF55073">
    <property type="entry name" value="Nucleotide cyclase"/>
    <property type="match status" value="1"/>
</dbReference>
<dbReference type="Gene3D" id="3.40.50.2300">
    <property type="match status" value="1"/>
</dbReference>
<dbReference type="PANTHER" id="PTHR44757">
    <property type="entry name" value="DIGUANYLATE CYCLASE DGCP"/>
    <property type="match status" value="1"/>
</dbReference>
<feature type="domain" description="Response regulatory" evidence="2">
    <location>
        <begin position="7"/>
        <end position="124"/>
    </location>
</feature>
<dbReference type="InterPro" id="IPR029787">
    <property type="entry name" value="Nucleotide_cyclase"/>
</dbReference>
<accession>A0A2K9LQH9</accession>
<dbReference type="InterPro" id="IPR043128">
    <property type="entry name" value="Rev_trsase/Diguanyl_cyclase"/>
</dbReference>
<dbReference type="PROSITE" id="PS50887">
    <property type="entry name" value="GGDEF"/>
    <property type="match status" value="1"/>
</dbReference>
<dbReference type="CDD" id="cd01949">
    <property type="entry name" value="GGDEF"/>
    <property type="match status" value="1"/>
</dbReference>
<dbReference type="EMBL" id="CP022684">
    <property type="protein sequence ID" value="AUM14490.1"/>
    <property type="molecule type" value="Genomic_DNA"/>
</dbReference>
<dbReference type="PROSITE" id="PS50110">
    <property type="entry name" value="RESPONSE_REGULATORY"/>
    <property type="match status" value="1"/>
</dbReference>
<dbReference type="CDD" id="cd01948">
    <property type="entry name" value="EAL"/>
    <property type="match status" value="1"/>
</dbReference>
<organism evidence="5 6">
    <name type="scientific">Ketobacter alkanivorans</name>
    <dbReference type="NCBI Taxonomy" id="1917421"/>
    <lineage>
        <taxon>Bacteria</taxon>
        <taxon>Pseudomonadati</taxon>
        <taxon>Pseudomonadota</taxon>
        <taxon>Gammaproteobacteria</taxon>
        <taxon>Pseudomonadales</taxon>
        <taxon>Ketobacteraceae</taxon>
        <taxon>Ketobacter</taxon>
    </lineage>
</organism>
<dbReference type="SUPFAM" id="SSF55785">
    <property type="entry name" value="PYP-like sensor domain (PAS domain)"/>
    <property type="match status" value="1"/>
</dbReference>
<dbReference type="InterPro" id="IPR035919">
    <property type="entry name" value="EAL_sf"/>
</dbReference>
<dbReference type="Gene3D" id="3.20.20.450">
    <property type="entry name" value="EAL domain"/>
    <property type="match status" value="1"/>
</dbReference>